<dbReference type="GO" id="GO:0000976">
    <property type="term" value="F:transcription cis-regulatory region binding"/>
    <property type="evidence" value="ECO:0007669"/>
    <property type="project" value="TreeGrafter"/>
</dbReference>
<evidence type="ECO:0000256" key="3">
    <source>
        <dbReference type="ARBA" id="ARBA00023163"/>
    </source>
</evidence>
<dbReference type="SUPFAM" id="SSF46689">
    <property type="entry name" value="Homeodomain-like"/>
    <property type="match status" value="1"/>
</dbReference>
<dbReference type="InterPro" id="IPR018060">
    <property type="entry name" value="HTH_AraC"/>
</dbReference>
<dbReference type="FunCoup" id="A0A2U3N2G4">
    <property type="interactions" value="35"/>
</dbReference>
<evidence type="ECO:0000256" key="1">
    <source>
        <dbReference type="ARBA" id="ARBA00023015"/>
    </source>
</evidence>
<keyword evidence="1" id="KW-0805">Transcription regulation</keyword>
<dbReference type="PROSITE" id="PS01124">
    <property type="entry name" value="HTH_ARAC_FAMILY_2"/>
    <property type="match status" value="1"/>
</dbReference>
<dbReference type="Pfam" id="PF12833">
    <property type="entry name" value="HTH_18"/>
    <property type="match status" value="1"/>
</dbReference>
<sequence>MNIKKSTSDKILFNFLAQYADEVLDKVPKRIDFIENVKAAILKSIVNGHPTIYVVAEYLNLPIRSLQNKLKSRNVTFQELMNEIRLFLAKKYLLEDHRSILEVSHLLGYKEQTSFIRAFKTWTGESPMRWREKH</sequence>
<dbReference type="SMART" id="SM00342">
    <property type="entry name" value="HTH_ARAC"/>
    <property type="match status" value="1"/>
</dbReference>
<dbReference type="InterPro" id="IPR018062">
    <property type="entry name" value="HTH_AraC-typ_CS"/>
</dbReference>
<dbReference type="Gene3D" id="1.10.10.60">
    <property type="entry name" value="Homeodomain-like"/>
    <property type="match status" value="1"/>
</dbReference>
<proteinExistence type="predicted"/>
<dbReference type="InterPro" id="IPR009057">
    <property type="entry name" value="Homeodomain-like_sf"/>
</dbReference>
<gene>
    <name evidence="5" type="primary">virS_7</name>
    <name evidence="5" type="ORF">KPC_3039</name>
</gene>
<protein>
    <submittedName>
        <fullName evidence="5">HTH-type transcriptional regulator VirS</fullName>
    </submittedName>
</protein>
<accession>A0A2U3N2G4</accession>
<evidence type="ECO:0000259" key="4">
    <source>
        <dbReference type="PROSITE" id="PS01124"/>
    </source>
</evidence>
<dbReference type="PROSITE" id="PS00041">
    <property type="entry name" value="HTH_ARAC_FAMILY_1"/>
    <property type="match status" value="1"/>
</dbReference>
<keyword evidence="3" id="KW-0804">Transcription</keyword>
<dbReference type="Proteomes" id="UP000245974">
    <property type="component" value="Unassembled WGS sequence"/>
</dbReference>
<dbReference type="InParanoid" id="A0A2U3N2G4"/>
<keyword evidence="6" id="KW-1185">Reference proteome</keyword>
<evidence type="ECO:0000313" key="5">
    <source>
        <dbReference type="EMBL" id="SPL71861.1"/>
    </source>
</evidence>
<dbReference type="PANTHER" id="PTHR47894:SF1">
    <property type="entry name" value="HTH-TYPE TRANSCRIPTIONAL REGULATOR VQSM"/>
    <property type="match status" value="1"/>
</dbReference>
<keyword evidence="2" id="KW-0238">DNA-binding</keyword>
<dbReference type="AlphaFoldDB" id="A0A2U3N2G4"/>
<dbReference type="EMBL" id="OOGT01000182">
    <property type="protein sequence ID" value="SPL71861.1"/>
    <property type="molecule type" value="Genomic_DNA"/>
</dbReference>
<evidence type="ECO:0000256" key="2">
    <source>
        <dbReference type="ARBA" id="ARBA00023125"/>
    </source>
</evidence>
<feature type="domain" description="HTH araC/xylS-type" evidence="4">
    <location>
        <begin position="35"/>
        <end position="133"/>
    </location>
</feature>
<dbReference type="GO" id="GO:0003700">
    <property type="term" value="F:DNA-binding transcription factor activity"/>
    <property type="evidence" value="ECO:0007669"/>
    <property type="project" value="InterPro"/>
</dbReference>
<reference evidence="6" key="1">
    <citation type="submission" date="2018-03" db="EMBL/GenBank/DDBJ databases">
        <authorList>
            <person name="Blom J."/>
        </authorList>
    </citation>
    <scope>NUCLEOTIDE SEQUENCE [LARGE SCALE GENOMIC DNA]</scope>
    <source>
        <strain evidence="6">KPC-SM-21</strain>
    </source>
</reference>
<name>A0A2U3N2G4_9GAMM</name>
<dbReference type="PANTHER" id="PTHR47894">
    <property type="entry name" value="HTH-TYPE TRANSCRIPTIONAL REGULATOR GADX"/>
    <property type="match status" value="1"/>
</dbReference>
<organism evidence="5 6">
    <name type="scientific">Acinetobacter stercoris</name>
    <dbReference type="NCBI Taxonomy" id="2126983"/>
    <lineage>
        <taxon>Bacteria</taxon>
        <taxon>Pseudomonadati</taxon>
        <taxon>Pseudomonadota</taxon>
        <taxon>Gammaproteobacteria</taxon>
        <taxon>Moraxellales</taxon>
        <taxon>Moraxellaceae</taxon>
        <taxon>Acinetobacter</taxon>
    </lineage>
</organism>
<evidence type="ECO:0000313" key="6">
    <source>
        <dbReference type="Proteomes" id="UP000245974"/>
    </source>
</evidence>
<dbReference type="GO" id="GO:0005829">
    <property type="term" value="C:cytosol"/>
    <property type="evidence" value="ECO:0007669"/>
    <property type="project" value="TreeGrafter"/>
</dbReference>